<sequence length="261" mass="29586">MGKGWRAATRSEYRKVEELTLAGFFVITLLASTISGVEVPSLRRAPLRRPLAGSAKVVKRKVFAKASQALFYKSRESIRDAGSLSFARRVRAKGVRTKSVKMDQVLHVSEYLRGIYDFAVQYFHASCDFRALLSRASLTFAIPRDRSPEDIGTFALGRGRSRFKPRPTTHGDYSTFMQMSVAFSYKYLMRPTKIAREKERGFAKSFRLKANTSRIRHSRQTIPSEHRRAVCITTSIPLNPRGKKFSNISKLKGNMLIAGKR</sequence>
<evidence type="ECO:0000313" key="1">
    <source>
        <dbReference type="EMBL" id="KYN39629.1"/>
    </source>
</evidence>
<dbReference type="EMBL" id="KQ981606">
    <property type="protein sequence ID" value="KYN39629.1"/>
    <property type="molecule type" value="Genomic_DNA"/>
</dbReference>
<keyword evidence="2" id="KW-1185">Reference proteome</keyword>
<name>A0A195FI14_9HYME</name>
<accession>A0A195FI14</accession>
<reference evidence="1 2" key="1">
    <citation type="submission" date="2016-03" db="EMBL/GenBank/DDBJ databases">
        <title>Trachymyrmex septentrionalis WGS genome.</title>
        <authorList>
            <person name="Nygaard S."/>
            <person name="Hu H."/>
            <person name="Boomsma J."/>
            <person name="Zhang G."/>
        </authorList>
    </citation>
    <scope>NUCLEOTIDE SEQUENCE [LARGE SCALE GENOMIC DNA]</scope>
    <source>
        <strain evidence="1">Tsep2-gDNA-1</strain>
        <tissue evidence="1">Whole body</tissue>
    </source>
</reference>
<gene>
    <name evidence="1" type="ORF">ALC56_06123</name>
</gene>
<dbReference type="AlphaFoldDB" id="A0A195FI14"/>
<protein>
    <submittedName>
        <fullName evidence="1">Uncharacterized protein</fullName>
    </submittedName>
</protein>
<proteinExistence type="predicted"/>
<dbReference type="Proteomes" id="UP000078541">
    <property type="component" value="Unassembled WGS sequence"/>
</dbReference>
<organism evidence="1 2">
    <name type="scientific">Trachymyrmex septentrionalis</name>
    <dbReference type="NCBI Taxonomy" id="34720"/>
    <lineage>
        <taxon>Eukaryota</taxon>
        <taxon>Metazoa</taxon>
        <taxon>Ecdysozoa</taxon>
        <taxon>Arthropoda</taxon>
        <taxon>Hexapoda</taxon>
        <taxon>Insecta</taxon>
        <taxon>Pterygota</taxon>
        <taxon>Neoptera</taxon>
        <taxon>Endopterygota</taxon>
        <taxon>Hymenoptera</taxon>
        <taxon>Apocrita</taxon>
        <taxon>Aculeata</taxon>
        <taxon>Formicoidea</taxon>
        <taxon>Formicidae</taxon>
        <taxon>Myrmicinae</taxon>
        <taxon>Trachymyrmex</taxon>
    </lineage>
</organism>
<evidence type="ECO:0000313" key="2">
    <source>
        <dbReference type="Proteomes" id="UP000078541"/>
    </source>
</evidence>